<name>L1QNJ2_9CLOT</name>
<dbReference type="OrthoDB" id="9807097at2"/>
<dbReference type="EMBL" id="AMEZ01000007">
    <property type="protein sequence ID" value="EKY29491.1"/>
    <property type="molecule type" value="Genomic_DNA"/>
</dbReference>
<dbReference type="AlphaFoldDB" id="L1QNJ2"/>
<dbReference type="Gene3D" id="3.40.50.12580">
    <property type="match status" value="1"/>
</dbReference>
<protein>
    <submittedName>
        <fullName evidence="7">CDP-glycerol:poly(Glycerophosphate) glycerophosphotransferase</fullName>
    </submittedName>
</protein>
<keyword evidence="4 7" id="KW-0808">Transferase</keyword>
<evidence type="ECO:0000256" key="1">
    <source>
        <dbReference type="ARBA" id="ARBA00004202"/>
    </source>
</evidence>
<evidence type="ECO:0000256" key="5">
    <source>
        <dbReference type="ARBA" id="ARBA00022944"/>
    </source>
</evidence>
<evidence type="ECO:0000256" key="6">
    <source>
        <dbReference type="ARBA" id="ARBA00023136"/>
    </source>
</evidence>
<dbReference type="HOGENOM" id="CLU_029598_2_1_9"/>
<dbReference type="Proteomes" id="UP000010420">
    <property type="component" value="Unassembled WGS sequence"/>
</dbReference>
<dbReference type="PANTHER" id="PTHR37316">
    <property type="entry name" value="TEICHOIC ACID GLYCEROL-PHOSPHATE PRIMASE"/>
    <property type="match status" value="1"/>
</dbReference>
<dbReference type="GO" id="GO:0019350">
    <property type="term" value="P:teichoic acid biosynthetic process"/>
    <property type="evidence" value="ECO:0007669"/>
    <property type="project" value="UniProtKB-KW"/>
</dbReference>
<dbReference type="GO" id="GO:0005886">
    <property type="term" value="C:plasma membrane"/>
    <property type="evidence" value="ECO:0007669"/>
    <property type="project" value="UniProtKB-SubCell"/>
</dbReference>
<keyword evidence="5" id="KW-0777">Teichoic acid biosynthesis</keyword>
<keyword evidence="6" id="KW-0472">Membrane</keyword>
<sequence length="368" mass="42934">MNNLIEFFKKIYSRLIPVKNNRVIFWDGTPNSGSNIKILYESFKEAHEEYDSIYFTRQQYISNLFKYITLVSTAKVIVTSHGCSNLKKSQTYIETWHGVPLKKLGLLSTGKSPAEADIYISSSEMYTTLLNACIGSNKKYEITGFPRNDYFFKSNKKVEEIFSYLNIKNGNKKLVFMPTYRTALGRVESSIDRKLNVLGIDNVDIEEVNEFLQENNINIIIKLHPAEESLYIDSIKNLSNINLITKSYLDENNIDIYEILRYSDGLITDYSSVYFDYLLLDKPIIFFNNDISEYEENRGFLLEPVDYWMPGEKVKSYDEFKKGIEDIAKNNDKYVEARRDIRNIVHRHKDGNSCNRVNEKILEALKER</sequence>
<evidence type="ECO:0000256" key="4">
    <source>
        <dbReference type="ARBA" id="ARBA00022679"/>
    </source>
</evidence>
<dbReference type="PATRIC" id="fig|545697.3.peg.195"/>
<gene>
    <name evidence="7" type="ORF">HMPREF0216_00198</name>
</gene>
<proteinExistence type="inferred from homology"/>
<organism evidence="7 8">
    <name type="scientific">Clostridium celatum DSM 1785</name>
    <dbReference type="NCBI Taxonomy" id="545697"/>
    <lineage>
        <taxon>Bacteria</taxon>
        <taxon>Bacillati</taxon>
        <taxon>Bacillota</taxon>
        <taxon>Clostridia</taxon>
        <taxon>Eubacteriales</taxon>
        <taxon>Clostridiaceae</taxon>
        <taxon>Clostridium</taxon>
    </lineage>
</organism>
<dbReference type="InterPro" id="IPR043149">
    <property type="entry name" value="TagF_N"/>
</dbReference>
<dbReference type="InterPro" id="IPR051612">
    <property type="entry name" value="Teichoic_Acid_Biosynth"/>
</dbReference>
<reference evidence="7 8" key="1">
    <citation type="submission" date="2012-05" db="EMBL/GenBank/DDBJ databases">
        <authorList>
            <person name="Weinstock G."/>
            <person name="Sodergren E."/>
            <person name="Lobos E.A."/>
            <person name="Fulton L."/>
            <person name="Fulton R."/>
            <person name="Courtney L."/>
            <person name="Fronick C."/>
            <person name="O'Laughlin M."/>
            <person name="Godfrey J."/>
            <person name="Wilson R.M."/>
            <person name="Miner T."/>
            <person name="Farmer C."/>
            <person name="Delehaunty K."/>
            <person name="Cordes M."/>
            <person name="Minx P."/>
            <person name="Tomlinson C."/>
            <person name="Chen J."/>
            <person name="Wollam A."/>
            <person name="Pepin K.H."/>
            <person name="Bhonagiri V."/>
            <person name="Zhang X."/>
            <person name="Suruliraj S."/>
            <person name="Warren W."/>
            <person name="Mitreva M."/>
            <person name="Mardis E.R."/>
            <person name="Wilson R.K."/>
        </authorList>
    </citation>
    <scope>NUCLEOTIDE SEQUENCE [LARGE SCALE GENOMIC DNA]</scope>
    <source>
        <strain evidence="7 8">DSM 1785</strain>
    </source>
</reference>
<dbReference type="eggNOG" id="COG1887">
    <property type="taxonomic scope" value="Bacteria"/>
</dbReference>
<dbReference type="GO" id="GO:0047355">
    <property type="term" value="F:CDP-glycerol glycerophosphotransferase activity"/>
    <property type="evidence" value="ECO:0007669"/>
    <property type="project" value="InterPro"/>
</dbReference>
<dbReference type="InterPro" id="IPR007554">
    <property type="entry name" value="Glycerophosphate_synth"/>
</dbReference>
<dbReference type="STRING" id="545697.HMPREF0216_00198"/>
<dbReference type="RefSeq" id="WP_005210026.1">
    <property type="nucleotide sequence ID" value="NZ_KB291602.1"/>
</dbReference>
<evidence type="ECO:0000256" key="3">
    <source>
        <dbReference type="ARBA" id="ARBA00022475"/>
    </source>
</evidence>
<comment type="caution">
    <text evidence="7">The sequence shown here is derived from an EMBL/GenBank/DDBJ whole genome shotgun (WGS) entry which is preliminary data.</text>
</comment>
<accession>L1QNJ2</accession>
<dbReference type="Pfam" id="PF04464">
    <property type="entry name" value="Glyphos_transf"/>
    <property type="match status" value="1"/>
</dbReference>
<dbReference type="InterPro" id="IPR043148">
    <property type="entry name" value="TagF_C"/>
</dbReference>
<evidence type="ECO:0000313" key="7">
    <source>
        <dbReference type="EMBL" id="EKY29491.1"/>
    </source>
</evidence>
<keyword evidence="8" id="KW-1185">Reference proteome</keyword>
<dbReference type="SUPFAM" id="SSF53756">
    <property type="entry name" value="UDP-Glycosyltransferase/glycogen phosphorylase"/>
    <property type="match status" value="1"/>
</dbReference>
<comment type="similarity">
    <text evidence="2">Belongs to the CDP-glycerol glycerophosphotransferase family.</text>
</comment>
<comment type="subcellular location">
    <subcellularLocation>
        <location evidence="1">Cell membrane</location>
        <topology evidence="1">Peripheral membrane protein</topology>
    </subcellularLocation>
</comment>
<dbReference type="Gene3D" id="3.40.50.11820">
    <property type="match status" value="1"/>
</dbReference>
<dbReference type="PANTHER" id="PTHR37316:SF3">
    <property type="entry name" value="TEICHOIC ACID GLYCEROL-PHOSPHATE TRANSFERASE"/>
    <property type="match status" value="1"/>
</dbReference>
<evidence type="ECO:0000313" key="8">
    <source>
        <dbReference type="Proteomes" id="UP000010420"/>
    </source>
</evidence>
<keyword evidence="3" id="KW-1003">Cell membrane</keyword>
<evidence type="ECO:0000256" key="2">
    <source>
        <dbReference type="ARBA" id="ARBA00010488"/>
    </source>
</evidence>